<keyword evidence="4 8" id="KW-0547">Nucleotide-binding</keyword>
<dbReference type="FunFam" id="3.30.2130.10:FF:000001">
    <property type="entry name" value="Bifunctional aspartokinase/homoserine dehydrogenase"/>
    <property type="match status" value="1"/>
</dbReference>
<dbReference type="Gene3D" id="3.40.1160.10">
    <property type="entry name" value="Acetylglutamate kinase-like"/>
    <property type="match status" value="1"/>
</dbReference>
<dbReference type="InterPro" id="IPR018042">
    <property type="entry name" value="Aspartate_kinase_CS"/>
</dbReference>
<dbReference type="Proteomes" id="UP000178449">
    <property type="component" value="Unassembled WGS sequence"/>
</dbReference>
<comment type="caution">
    <text evidence="12">The sequence shown here is derived from an EMBL/GenBank/DDBJ whole genome shotgun (WGS) entry which is preliminary data.</text>
</comment>
<dbReference type="UniPathway" id="UPA00050">
    <property type="reaction ID" value="UER00461"/>
</dbReference>
<dbReference type="GO" id="GO:0005829">
    <property type="term" value="C:cytosol"/>
    <property type="evidence" value="ECO:0007669"/>
    <property type="project" value="TreeGrafter"/>
</dbReference>
<feature type="binding site" evidence="8">
    <location>
        <position position="134"/>
    </location>
    <ligand>
        <name>substrate</name>
    </ligand>
</feature>
<dbReference type="InterPro" id="IPR036393">
    <property type="entry name" value="AceGlu_kinase-like_sf"/>
</dbReference>
<dbReference type="GO" id="GO:0005524">
    <property type="term" value="F:ATP binding"/>
    <property type="evidence" value="ECO:0007669"/>
    <property type="project" value="UniProtKB-KW"/>
</dbReference>
<evidence type="ECO:0000256" key="4">
    <source>
        <dbReference type="ARBA" id="ARBA00022741"/>
    </source>
</evidence>
<evidence type="ECO:0000256" key="3">
    <source>
        <dbReference type="ARBA" id="ARBA00022679"/>
    </source>
</evidence>
<dbReference type="Gene3D" id="3.30.70.260">
    <property type="match status" value="2"/>
</dbReference>
<evidence type="ECO:0000256" key="8">
    <source>
        <dbReference type="PIRSR" id="PIRSR000726-1"/>
    </source>
</evidence>
<dbReference type="Pfam" id="PF00696">
    <property type="entry name" value="AA_kinase"/>
    <property type="match status" value="1"/>
</dbReference>
<evidence type="ECO:0000256" key="10">
    <source>
        <dbReference type="RuleBase" id="RU004249"/>
    </source>
</evidence>
<keyword evidence="10" id="KW-0028">Amino-acid biosynthesis</keyword>
<keyword evidence="5 9" id="KW-0418">Kinase</keyword>
<dbReference type="GO" id="GO:0044272">
    <property type="term" value="P:sulfur compound biosynthetic process"/>
    <property type="evidence" value="ECO:0007669"/>
    <property type="project" value="UniProtKB-ARBA"/>
</dbReference>
<dbReference type="GO" id="GO:0009090">
    <property type="term" value="P:homoserine biosynthetic process"/>
    <property type="evidence" value="ECO:0007669"/>
    <property type="project" value="TreeGrafter"/>
</dbReference>
<proteinExistence type="inferred from homology"/>
<comment type="pathway">
    <text evidence="10">Amino-acid biosynthesis; L-methionine biosynthesis via de novo pathway; L-homoserine from L-aspartate: step 1/3.</text>
</comment>
<dbReference type="InterPro" id="IPR001048">
    <property type="entry name" value="Asp/Glu/Uridylate_kinase"/>
</dbReference>
<evidence type="ECO:0000259" key="11">
    <source>
        <dbReference type="PROSITE" id="PS51671"/>
    </source>
</evidence>
<evidence type="ECO:0000313" key="12">
    <source>
        <dbReference type="EMBL" id="OGG97190.1"/>
    </source>
</evidence>
<comment type="similarity">
    <text evidence="2 9">Belongs to the aspartokinase family.</text>
</comment>
<dbReference type="SUPFAM" id="SSF53633">
    <property type="entry name" value="Carbamate kinase-like"/>
    <property type="match status" value="1"/>
</dbReference>
<name>A0A1F6GGF5_9PROT</name>
<accession>A0A1F6GGF5</accession>
<dbReference type="Pfam" id="PF22468">
    <property type="entry name" value="ACT_9"/>
    <property type="match status" value="2"/>
</dbReference>
<evidence type="ECO:0000256" key="7">
    <source>
        <dbReference type="ARBA" id="ARBA00047872"/>
    </source>
</evidence>
<comment type="pathway">
    <text evidence="1 10">Amino-acid biosynthesis; L-lysine biosynthesis via DAP pathway; (S)-tetrahydrodipicolinate from L-aspartate: step 1/4.</text>
</comment>
<dbReference type="EC" id="2.7.2.4" evidence="9"/>
<dbReference type="InterPro" id="IPR001341">
    <property type="entry name" value="Asp_kinase"/>
</dbReference>
<dbReference type="CDD" id="cd04892">
    <property type="entry name" value="ACT_AK-like_2"/>
    <property type="match status" value="1"/>
</dbReference>
<comment type="catalytic activity">
    <reaction evidence="7 9">
        <text>L-aspartate + ATP = 4-phospho-L-aspartate + ADP</text>
        <dbReference type="Rhea" id="RHEA:23776"/>
        <dbReference type="ChEBI" id="CHEBI:29991"/>
        <dbReference type="ChEBI" id="CHEBI:30616"/>
        <dbReference type="ChEBI" id="CHEBI:57535"/>
        <dbReference type="ChEBI" id="CHEBI:456216"/>
        <dbReference type="EC" id="2.7.2.4"/>
    </reaction>
</comment>
<dbReference type="PANTHER" id="PTHR21499">
    <property type="entry name" value="ASPARTATE KINASE"/>
    <property type="match status" value="1"/>
</dbReference>
<dbReference type="GO" id="GO:0004072">
    <property type="term" value="F:aspartate kinase activity"/>
    <property type="evidence" value="ECO:0007669"/>
    <property type="project" value="UniProtKB-EC"/>
</dbReference>
<evidence type="ECO:0000313" key="13">
    <source>
        <dbReference type="Proteomes" id="UP000178449"/>
    </source>
</evidence>
<evidence type="ECO:0000256" key="6">
    <source>
        <dbReference type="ARBA" id="ARBA00022840"/>
    </source>
</evidence>
<dbReference type="NCBIfam" id="TIGR00657">
    <property type="entry name" value="asp_kinases"/>
    <property type="match status" value="1"/>
</dbReference>
<evidence type="ECO:0000256" key="9">
    <source>
        <dbReference type="RuleBase" id="RU003448"/>
    </source>
</evidence>
<dbReference type="PIRSF" id="PIRSF000726">
    <property type="entry name" value="Asp_kin"/>
    <property type="match status" value="1"/>
</dbReference>
<evidence type="ECO:0000256" key="1">
    <source>
        <dbReference type="ARBA" id="ARBA00004766"/>
    </source>
</evidence>
<dbReference type="InterPro" id="IPR005260">
    <property type="entry name" value="Asp_kin_monofn"/>
</dbReference>
<dbReference type="STRING" id="1817772.A2527_10260"/>
<feature type="binding site" evidence="8">
    <location>
        <position position="245"/>
    </location>
    <ligand>
        <name>ATP</name>
        <dbReference type="ChEBI" id="CHEBI:30616"/>
    </ligand>
</feature>
<dbReference type="UniPathway" id="UPA00034">
    <property type="reaction ID" value="UER00015"/>
</dbReference>
<protein>
    <recommendedName>
        <fullName evidence="9">Aspartokinase</fullName>
        <ecNumber evidence="9">2.7.2.4</ecNumber>
    </recommendedName>
</protein>
<dbReference type="GO" id="GO:0006555">
    <property type="term" value="P:methionine metabolic process"/>
    <property type="evidence" value="ECO:0007669"/>
    <property type="project" value="UniProtKB-ARBA"/>
</dbReference>
<dbReference type="PROSITE" id="PS00324">
    <property type="entry name" value="ASPARTOKINASE"/>
    <property type="match status" value="1"/>
</dbReference>
<dbReference type="SUPFAM" id="SSF55021">
    <property type="entry name" value="ACT-like"/>
    <property type="match status" value="2"/>
</dbReference>
<dbReference type="GO" id="GO:0009088">
    <property type="term" value="P:threonine biosynthetic process"/>
    <property type="evidence" value="ECO:0007669"/>
    <property type="project" value="UniProtKB-UniPathway"/>
</dbReference>
<dbReference type="FunFam" id="3.40.1160.10:FF:000023">
    <property type="entry name" value="Probable aspartokinase"/>
    <property type="match status" value="1"/>
</dbReference>
<gene>
    <name evidence="12" type="ORF">A2527_10260</name>
</gene>
<keyword evidence="3 9" id="KW-0808">Transferase</keyword>
<dbReference type="GO" id="GO:0009089">
    <property type="term" value="P:lysine biosynthetic process via diaminopimelate"/>
    <property type="evidence" value="ECO:0007669"/>
    <property type="project" value="UniProtKB-UniPathway"/>
</dbReference>
<comment type="pathway">
    <text evidence="10">Amino-acid biosynthesis; L-threonine biosynthesis; L-threonine from L-aspartate: step 1/5.</text>
</comment>
<feature type="domain" description="ACT" evidence="11">
    <location>
        <begin position="399"/>
        <end position="459"/>
    </location>
</feature>
<dbReference type="AlphaFoldDB" id="A0A1F6GGF5"/>
<dbReference type="PROSITE" id="PS51671">
    <property type="entry name" value="ACT"/>
    <property type="match status" value="1"/>
</dbReference>
<dbReference type="InterPro" id="IPR002912">
    <property type="entry name" value="ACT_dom"/>
</dbReference>
<reference evidence="12 13" key="1">
    <citation type="journal article" date="2016" name="Nat. Commun.">
        <title>Thousands of microbial genomes shed light on interconnected biogeochemical processes in an aquifer system.</title>
        <authorList>
            <person name="Anantharaman K."/>
            <person name="Brown C.T."/>
            <person name="Hug L.A."/>
            <person name="Sharon I."/>
            <person name="Castelle C.J."/>
            <person name="Probst A.J."/>
            <person name="Thomas B.C."/>
            <person name="Singh A."/>
            <person name="Wilkins M.J."/>
            <person name="Karaoz U."/>
            <person name="Brodie E.L."/>
            <person name="Williams K.H."/>
            <person name="Hubbard S.S."/>
            <person name="Banfield J.F."/>
        </authorList>
    </citation>
    <scope>NUCLEOTIDE SEQUENCE [LARGE SCALE GENOMIC DNA]</scope>
</reference>
<dbReference type="InterPro" id="IPR054352">
    <property type="entry name" value="ACT_Aspartokinase"/>
</dbReference>
<dbReference type="InterPro" id="IPR045865">
    <property type="entry name" value="ACT-like_dom_sf"/>
</dbReference>
<dbReference type="UniPathway" id="UPA00051">
    <property type="reaction ID" value="UER00462"/>
</dbReference>
<evidence type="ECO:0000256" key="5">
    <source>
        <dbReference type="ARBA" id="ARBA00022777"/>
    </source>
</evidence>
<sequence length="459" mass="49954">MELLVQKYGGTSVGSAPRLLEVAEIVKNTREQGFRVAVVLSAMSSHIKAEGTTSMLMEAAIAAKAGGAYYKIIDEIEERHLISVENAIKDPVIKAGVTEDVNKKLKKLKSFLDAIQVIEEISPRSMDVIVGMGEKLSARIFTGVLQDQGVEAVFGNLENLIEPDYKEVNLEFCQELQRRLAKIIADAGSKVVVFTGFFGHAPGGILKSIGRGYTDFTASLCAAGAKAKELQIWKEVDGIFSADPRKVANARVLPAITPEEALELTYYGSEVIHPFTMEQVTRAGVPVRIKNTFHPDLPGTLVYPDALGQLLGKKATAVTVKRGVTVINLMSNRMLMAYGFMRKVFEILGRHEIVIDLISTSEVNISMTVEDPSRLDLAIKDLELLGQVSLKPNMAILSLVGQGMRQRLGIAAEMFTRLAEAQVNIELISQGASEINISCAISGEQADKALKAVHQMLED</sequence>
<dbReference type="EMBL" id="MFNE01000003">
    <property type="protein sequence ID" value="OGG97190.1"/>
    <property type="molecule type" value="Genomic_DNA"/>
</dbReference>
<organism evidence="12 13">
    <name type="scientific">Candidatus Lambdaproteobacteria bacterium RIFOXYD2_FULL_50_16</name>
    <dbReference type="NCBI Taxonomy" id="1817772"/>
    <lineage>
        <taxon>Bacteria</taxon>
        <taxon>Pseudomonadati</taxon>
        <taxon>Pseudomonadota</taxon>
        <taxon>Candidatus Lambdaproteobacteria</taxon>
    </lineage>
</organism>
<keyword evidence="6 8" id="KW-0067">ATP-binding</keyword>
<evidence type="ECO:0000256" key="2">
    <source>
        <dbReference type="ARBA" id="ARBA00010122"/>
    </source>
</evidence>
<dbReference type="PANTHER" id="PTHR21499:SF59">
    <property type="entry name" value="ASPARTOKINASE"/>
    <property type="match status" value="1"/>
</dbReference>